<evidence type="ECO:0000313" key="1">
    <source>
        <dbReference type="EMBL" id="CAG8795964.1"/>
    </source>
</evidence>
<organism evidence="1 2">
    <name type="scientific">Dentiscutata erythropus</name>
    <dbReference type="NCBI Taxonomy" id="1348616"/>
    <lineage>
        <taxon>Eukaryota</taxon>
        <taxon>Fungi</taxon>
        <taxon>Fungi incertae sedis</taxon>
        <taxon>Mucoromycota</taxon>
        <taxon>Glomeromycotina</taxon>
        <taxon>Glomeromycetes</taxon>
        <taxon>Diversisporales</taxon>
        <taxon>Gigasporaceae</taxon>
        <taxon>Dentiscutata</taxon>
    </lineage>
</organism>
<dbReference type="Proteomes" id="UP000789405">
    <property type="component" value="Unassembled WGS sequence"/>
</dbReference>
<keyword evidence="2" id="KW-1185">Reference proteome</keyword>
<dbReference type="EMBL" id="CAJVPY010030930">
    <property type="protein sequence ID" value="CAG8795964.1"/>
    <property type="molecule type" value="Genomic_DNA"/>
</dbReference>
<proteinExistence type="predicted"/>
<name>A0A9N9JVH3_9GLOM</name>
<sequence length="66" mass="7572">FLNGLRGPIVKLVVVMDPKNIEEAIKYARRVEVGSYYEKQAEENKINPRPMLTKDTPVIVRNKTSN</sequence>
<evidence type="ECO:0000313" key="2">
    <source>
        <dbReference type="Proteomes" id="UP000789405"/>
    </source>
</evidence>
<gene>
    <name evidence="1" type="ORF">DERYTH_LOCUS22387</name>
</gene>
<dbReference type="AlphaFoldDB" id="A0A9N9JVH3"/>
<feature type="non-terminal residue" evidence="1">
    <location>
        <position position="66"/>
    </location>
</feature>
<feature type="non-terminal residue" evidence="1">
    <location>
        <position position="1"/>
    </location>
</feature>
<accession>A0A9N9JVH3</accession>
<reference evidence="1" key="1">
    <citation type="submission" date="2021-06" db="EMBL/GenBank/DDBJ databases">
        <authorList>
            <person name="Kallberg Y."/>
            <person name="Tangrot J."/>
            <person name="Rosling A."/>
        </authorList>
    </citation>
    <scope>NUCLEOTIDE SEQUENCE</scope>
    <source>
        <strain evidence="1">MA453B</strain>
    </source>
</reference>
<comment type="caution">
    <text evidence="1">The sequence shown here is derived from an EMBL/GenBank/DDBJ whole genome shotgun (WGS) entry which is preliminary data.</text>
</comment>
<protein>
    <submittedName>
        <fullName evidence="1">28856_t:CDS:1</fullName>
    </submittedName>
</protein>